<dbReference type="Pfam" id="PF17645">
    <property type="entry name" value="Amdase"/>
    <property type="match status" value="1"/>
</dbReference>
<evidence type="ECO:0000313" key="2">
    <source>
        <dbReference type="Proteomes" id="UP001595443"/>
    </source>
</evidence>
<dbReference type="EMBL" id="JBHRSK010000004">
    <property type="protein sequence ID" value="MFC2967581.1"/>
    <property type="molecule type" value="Genomic_DNA"/>
</dbReference>
<comment type="caution">
    <text evidence="1">The sequence shown here is derived from an EMBL/GenBank/DDBJ whole genome shotgun (WGS) entry which is preliminary data.</text>
</comment>
<reference evidence="2" key="1">
    <citation type="journal article" date="2019" name="Int. J. Syst. Evol. Microbiol.">
        <title>The Global Catalogue of Microorganisms (GCM) 10K type strain sequencing project: providing services to taxonomists for standard genome sequencing and annotation.</title>
        <authorList>
            <consortium name="The Broad Institute Genomics Platform"/>
            <consortium name="The Broad Institute Genome Sequencing Center for Infectious Disease"/>
            <person name="Wu L."/>
            <person name="Ma J."/>
        </authorList>
    </citation>
    <scope>NUCLEOTIDE SEQUENCE [LARGE SCALE GENOMIC DNA]</scope>
    <source>
        <strain evidence="2">KCTC 62192</strain>
    </source>
</reference>
<dbReference type="InterPro" id="IPR053714">
    <property type="entry name" value="Iso_Racemase_Enz_sf"/>
</dbReference>
<dbReference type="Gene3D" id="3.40.50.12500">
    <property type="match status" value="1"/>
</dbReference>
<keyword evidence="2" id="KW-1185">Reference proteome</keyword>
<sequence>MPLPYTLTAPIGSRARLGLIVLQSDETIEPDLQLLFPERDIALYTGRVPSGADVTPETLAAMAEALPAAARLLPPSISFDAVGYACTSGATVIGPERVAALISGAANAPRVTNPLTAAIAAMRALEVGRIGFISPYIEEVSAAMRARFEAAGIMIAAFDGYGIATEAVVARIDPESTKAAALDMGRRPEIEALFLSCTNLRTLEIIDAVEAELGKPVVSSNLALAWHMAQLAGLGARPGLPGRLMRLAAEESRAPIRLPPGSPPIAAP</sequence>
<proteinExistence type="predicted"/>
<dbReference type="PANTHER" id="PTHR40267:SF1">
    <property type="entry name" value="BLR3294 PROTEIN"/>
    <property type="match status" value="1"/>
</dbReference>
<gene>
    <name evidence="1" type="ORF">ACFOES_05705</name>
</gene>
<protein>
    <submittedName>
        <fullName evidence="1">Asp/Glu racemase</fullName>
    </submittedName>
</protein>
<dbReference type="InterPro" id="IPR026286">
    <property type="entry name" value="MaiA/AMDase"/>
</dbReference>
<organism evidence="1 2">
    <name type="scientific">Acidimangrovimonas pyrenivorans</name>
    <dbReference type="NCBI Taxonomy" id="2030798"/>
    <lineage>
        <taxon>Bacteria</taxon>
        <taxon>Pseudomonadati</taxon>
        <taxon>Pseudomonadota</taxon>
        <taxon>Alphaproteobacteria</taxon>
        <taxon>Rhodobacterales</taxon>
        <taxon>Paracoccaceae</taxon>
        <taxon>Acidimangrovimonas</taxon>
    </lineage>
</organism>
<name>A0ABV7AEV2_9RHOB</name>
<evidence type="ECO:0000313" key="1">
    <source>
        <dbReference type="EMBL" id="MFC2967581.1"/>
    </source>
</evidence>
<dbReference type="Proteomes" id="UP001595443">
    <property type="component" value="Unassembled WGS sequence"/>
</dbReference>
<accession>A0ABV7AEV2</accession>
<dbReference type="PANTHER" id="PTHR40267">
    <property type="entry name" value="BLR3294 PROTEIN"/>
    <property type="match status" value="1"/>
</dbReference>
<dbReference type="PIRSF" id="PIRSF015736">
    <property type="entry name" value="MI"/>
    <property type="match status" value="1"/>
</dbReference>
<dbReference type="RefSeq" id="WP_377832232.1">
    <property type="nucleotide sequence ID" value="NZ_JBHRSK010000004.1"/>
</dbReference>